<evidence type="ECO:0000256" key="2">
    <source>
        <dbReference type="PROSITE-ProRule" id="PRU00339"/>
    </source>
</evidence>
<dbReference type="Pfam" id="PF13271">
    <property type="entry name" value="DUF4062"/>
    <property type="match status" value="1"/>
</dbReference>
<accession>A0A2B4SRU7</accession>
<dbReference type="AlphaFoldDB" id="A0A2B4SRU7"/>
<dbReference type="SUPFAM" id="SSF52540">
    <property type="entry name" value="P-loop containing nucleoside triphosphate hydrolases"/>
    <property type="match status" value="1"/>
</dbReference>
<dbReference type="SMART" id="SM00028">
    <property type="entry name" value="TPR"/>
    <property type="match status" value="7"/>
</dbReference>
<dbReference type="Proteomes" id="UP000225706">
    <property type="component" value="Unassembled WGS sequence"/>
</dbReference>
<evidence type="ECO:0000259" key="4">
    <source>
        <dbReference type="Pfam" id="PF24883"/>
    </source>
</evidence>
<keyword evidence="1" id="KW-0677">Repeat</keyword>
<dbReference type="InterPro" id="IPR051191">
    <property type="entry name" value="DCAF12"/>
</dbReference>
<dbReference type="GO" id="GO:0080008">
    <property type="term" value="C:Cul4-RING E3 ubiquitin ligase complex"/>
    <property type="evidence" value="ECO:0007669"/>
    <property type="project" value="TreeGrafter"/>
</dbReference>
<feature type="domain" description="Nephrocystin 3-like N-terminal" evidence="4">
    <location>
        <begin position="279"/>
        <end position="413"/>
    </location>
</feature>
<dbReference type="OrthoDB" id="17009at2759"/>
<feature type="repeat" description="TPR" evidence="2">
    <location>
        <begin position="867"/>
        <end position="900"/>
    </location>
</feature>
<dbReference type="EMBL" id="LSMT01000027">
    <property type="protein sequence ID" value="PFX32086.1"/>
    <property type="molecule type" value="Genomic_DNA"/>
</dbReference>
<evidence type="ECO:0000259" key="3">
    <source>
        <dbReference type="Pfam" id="PF13271"/>
    </source>
</evidence>
<dbReference type="PROSITE" id="PS50005">
    <property type="entry name" value="TPR"/>
    <property type="match status" value="3"/>
</dbReference>
<keyword evidence="2" id="KW-0802">TPR repeat</keyword>
<keyword evidence="6" id="KW-1185">Reference proteome</keyword>
<dbReference type="InterPro" id="IPR056884">
    <property type="entry name" value="NPHP3-like_N"/>
</dbReference>
<reference evidence="6" key="1">
    <citation type="journal article" date="2017" name="bioRxiv">
        <title>Comparative analysis of the genomes of Stylophora pistillata and Acropora digitifera provides evidence for extensive differences between species of corals.</title>
        <authorList>
            <person name="Voolstra C.R."/>
            <person name="Li Y."/>
            <person name="Liew Y.J."/>
            <person name="Baumgarten S."/>
            <person name="Zoccola D."/>
            <person name="Flot J.-F."/>
            <person name="Tambutte S."/>
            <person name="Allemand D."/>
            <person name="Aranda M."/>
        </authorList>
    </citation>
    <scope>NUCLEOTIDE SEQUENCE [LARGE SCALE GENOMIC DNA]</scope>
</reference>
<dbReference type="InterPro" id="IPR025139">
    <property type="entry name" value="DUF4062"/>
</dbReference>
<gene>
    <name evidence="5" type="ORF">AWC38_SpisGene3071</name>
</gene>
<dbReference type="Pfam" id="PF13424">
    <property type="entry name" value="TPR_12"/>
    <property type="match status" value="1"/>
</dbReference>
<dbReference type="SUPFAM" id="SSF48452">
    <property type="entry name" value="TPR-like"/>
    <property type="match status" value="3"/>
</dbReference>
<dbReference type="PANTHER" id="PTHR19860">
    <property type="entry name" value="DDB1- AND CUL4-ASSOCIATED FACTOR 12-RELATED"/>
    <property type="match status" value="1"/>
</dbReference>
<dbReference type="PROSITE" id="PS50293">
    <property type="entry name" value="TPR_REGION"/>
    <property type="match status" value="1"/>
</dbReference>
<dbReference type="InterPro" id="IPR011990">
    <property type="entry name" value="TPR-like_helical_dom_sf"/>
</dbReference>
<proteinExistence type="predicted"/>
<sequence>MKAIEIKQQRKSARVFFSSPFGGLEEEREELTKKYWPQLSSMCKRAGYEFVPVDMRWGITSEMSSNAATIEICLREMDRSDMIVGFFGQRYGWHGFDSLLQKSFDVAAVKYPWLNDYRERAVTELEFLHGHLRDPGKRAACFFFRDKSYDDLKLKIAEEAGDERQARKFLSSTDGPKAAEFLADLKRRVLETKDKCLAVHMNYKNPQEGARLMYETIEKFLKEVILVHSAQTLSPLEEERLQHDLFRVSRLAMGGVFVGGEDYLQKIDEHVNIRSQEGSPMKYLVVTGDGGSGKSCLLGSWSLHHQEKFPNDAVVCHFVGSSSGSTVPRKILKHLLDELNSWFKLKMSNQKEKGEQTFTGSGGGDIRVLIQGLSETVGNITKAGFRTIILIDALNKVDDIGKTNKILHWLPRVLPPNAYLMVSVISTQVQMVTELTEERGYATINMAPLNKKERERIAVATLKVRGKALSLEQKTKVVHKTQTENPLYLKTLLEELCSFGEFFQLDAYLDALLETKNTKELFDKCLQRLEVDYNPKEYAGNLVKDVMCCILVARQGLSETEIKSILKITNQMWSILYFAIEEFILERSGIYRFAYDELSQAVQEKYCMDESTTIHYIMRLVDYFGARLRERDLVYDTVISDRIYIELPWLLVKSGEKDRLIECLTTASIFWSLFSDENKYDLVSYWNETGLTGEEITALYQKTLNDQLALLYLKEQEKGGETITAVKKLAKLAFQISVYQGDAGHMTAVEPLLQRALYLQRSAYSEEEIHSDANVAMDYCEMANALACLLVDTERFDDAEPLHREVLELGEKFADEWSRGWSRVATSLHGLGVLYYRTNKFQEALEYYNRCLELHRRTLEPTHHLIPDTMNNIGALYKSMERWEDSARILEKALEMYEEAYFGQLPPDVGGTLLNLGMAYARIYDRNKAEPLYLRALDIRTKAYGPDHHDVGQTLLSYSSFLLNLDANKSAEAAIRAAEILEKSLGPEHIFTLNAQENIALAYAVAGKFDDAHPYFKKAGLTKYQKDQMNTSIPPLNAAMADYYLNNGHHEEARQLFERLIGTDFASDRDFAALDLLDEDLLGDNRPTRPYEETVEYGIEKFPKSAMIFGRLLPKLAKSGDSQRILMILRKGDFGAERYNESYLSFIENQHRKQGLDVIQSAHEKFPSDTIILENLAKCHAFYEDFVTASTYFEKLLDLKPDDPNVMNTFGRVLAMTGKIEEAKKMFEKGLNCAEAKNEEQLIEQFKANLKLLNEM</sequence>
<evidence type="ECO:0000313" key="6">
    <source>
        <dbReference type="Proteomes" id="UP000225706"/>
    </source>
</evidence>
<comment type="caution">
    <text evidence="5">The sequence shown here is derived from an EMBL/GenBank/DDBJ whole genome shotgun (WGS) entry which is preliminary data.</text>
</comment>
<dbReference type="Pfam" id="PF24883">
    <property type="entry name" value="NPHP3_N"/>
    <property type="match status" value="1"/>
</dbReference>
<name>A0A2B4SRU7_STYPI</name>
<dbReference type="STRING" id="50429.A0A2B4SRU7"/>
<evidence type="ECO:0000313" key="5">
    <source>
        <dbReference type="EMBL" id="PFX32086.1"/>
    </source>
</evidence>
<feature type="domain" description="DUF4062" evidence="3">
    <location>
        <begin position="14"/>
        <end position="94"/>
    </location>
</feature>
<dbReference type="InterPro" id="IPR027417">
    <property type="entry name" value="P-loop_NTPase"/>
</dbReference>
<feature type="repeat" description="TPR" evidence="2">
    <location>
        <begin position="825"/>
        <end position="858"/>
    </location>
</feature>
<dbReference type="Pfam" id="PF13374">
    <property type="entry name" value="TPR_10"/>
    <property type="match status" value="2"/>
</dbReference>
<evidence type="ECO:0000256" key="1">
    <source>
        <dbReference type="ARBA" id="ARBA00022737"/>
    </source>
</evidence>
<dbReference type="Gene3D" id="1.25.40.10">
    <property type="entry name" value="Tetratricopeptide repeat domain"/>
    <property type="match status" value="3"/>
</dbReference>
<dbReference type="InterPro" id="IPR019734">
    <property type="entry name" value="TPR_rpt"/>
</dbReference>
<dbReference type="PANTHER" id="PTHR19860:SF40">
    <property type="entry name" value="WD40 REPEAT-CONTAINING PROTEIN"/>
    <property type="match status" value="1"/>
</dbReference>
<feature type="repeat" description="TPR" evidence="2">
    <location>
        <begin position="1170"/>
        <end position="1203"/>
    </location>
</feature>
<organism evidence="5 6">
    <name type="scientific">Stylophora pistillata</name>
    <name type="common">Smooth cauliflower coral</name>
    <dbReference type="NCBI Taxonomy" id="50429"/>
    <lineage>
        <taxon>Eukaryota</taxon>
        <taxon>Metazoa</taxon>
        <taxon>Cnidaria</taxon>
        <taxon>Anthozoa</taxon>
        <taxon>Hexacorallia</taxon>
        <taxon>Scleractinia</taxon>
        <taxon>Astrocoeniina</taxon>
        <taxon>Pocilloporidae</taxon>
        <taxon>Stylophora</taxon>
    </lineage>
</organism>
<protein>
    <submittedName>
        <fullName evidence="5">TPR repeat-containing protein</fullName>
    </submittedName>
</protein>
<dbReference type="Gene3D" id="3.40.50.300">
    <property type="entry name" value="P-loop containing nucleotide triphosphate hydrolases"/>
    <property type="match status" value="1"/>
</dbReference>